<organism evidence="2 3">
    <name type="scientific">Clytia hemisphaerica</name>
    <dbReference type="NCBI Taxonomy" id="252671"/>
    <lineage>
        <taxon>Eukaryota</taxon>
        <taxon>Metazoa</taxon>
        <taxon>Cnidaria</taxon>
        <taxon>Hydrozoa</taxon>
        <taxon>Hydroidolina</taxon>
        <taxon>Leptothecata</taxon>
        <taxon>Obeliida</taxon>
        <taxon>Clytiidae</taxon>
        <taxon>Clytia</taxon>
    </lineage>
</organism>
<dbReference type="InterPro" id="IPR033536">
    <property type="entry name" value="Spata22"/>
</dbReference>
<sequence length="373" mass="43110">DYKMYGLGKEKPFVPIFGCRKRQQRHAAYANPDELSTLPSSNSNISSNHNVSQISIASDFDCFDVPMMADEKPPVTKKKIMLEQKPPQYRQNQEQQRNTFQQQKKPKLMKSFSEKHASSNNSKTMEKTDYTPSFQKQQPSYQNHSTRKFSDHGERKHYFSRQQQGKSLLTTMQDQGPSRKPFDDKTFSYQSGNTQRSGDFGNNELYQGSKPSSSKYVETKKQDDSMMDISTINRSIMVKNKTQPLAPRFISSRVGDIKKWLDLPINEETSQIVFELVGILDSTISYHLPGVEKKFTLKDSSGTIRCVFWEMDRKIPQLRRGSLIRCVGRMRDSSIFHCVSVRSIAPSEQSILQKFQQNCQQYLQHKMTTFNEV</sequence>
<reference evidence="2" key="1">
    <citation type="submission" date="2021-01" db="UniProtKB">
        <authorList>
            <consortium name="EnsemblMetazoa"/>
        </authorList>
    </citation>
    <scope>IDENTIFICATION</scope>
</reference>
<dbReference type="GO" id="GO:0051445">
    <property type="term" value="P:regulation of meiotic cell cycle"/>
    <property type="evidence" value="ECO:0007669"/>
    <property type="project" value="TreeGrafter"/>
</dbReference>
<keyword evidence="3" id="KW-1185">Reference proteome</keyword>
<feature type="compositionally biased region" description="Polar residues" evidence="1">
    <location>
        <begin position="130"/>
        <end position="144"/>
    </location>
</feature>
<feature type="compositionally biased region" description="Low complexity" evidence="1">
    <location>
        <begin position="90"/>
        <end position="103"/>
    </location>
</feature>
<evidence type="ECO:0000313" key="2">
    <source>
        <dbReference type="EnsemblMetazoa" id="CLYHEMP024602.2"/>
    </source>
</evidence>
<dbReference type="GO" id="GO:0007276">
    <property type="term" value="P:gamete generation"/>
    <property type="evidence" value="ECO:0007669"/>
    <property type="project" value="InterPro"/>
</dbReference>
<dbReference type="EnsemblMetazoa" id="CLYHEMT024602.2">
    <property type="protein sequence ID" value="CLYHEMP024602.2"/>
    <property type="gene ID" value="CLYHEMG024602"/>
</dbReference>
<dbReference type="Proteomes" id="UP000594262">
    <property type="component" value="Unplaced"/>
</dbReference>
<feature type="compositionally biased region" description="Polar residues" evidence="1">
    <location>
        <begin position="160"/>
        <end position="176"/>
    </location>
</feature>
<feature type="compositionally biased region" description="Basic and acidic residues" evidence="1">
    <location>
        <begin position="148"/>
        <end position="157"/>
    </location>
</feature>
<dbReference type="GO" id="GO:0000711">
    <property type="term" value="P:meiotic DNA repair synthesis"/>
    <property type="evidence" value="ECO:0007669"/>
    <property type="project" value="InterPro"/>
</dbReference>
<feature type="compositionally biased region" description="Polar residues" evidence="1">
    <location>
        <begin position="204"/>
        <end position="216"/>
    </location>
</feature>
<proteinExistence type="predicted"/>
<name>A0A7M5XMF2_9CNID</name>
<evidence type="ECO:0000256" key="1">
    <source>
        <dbReference type="SAM" id="MobiDB-lite"/>
    </source>
</evidence>
<protein>
    <submittedName>
        <fullName evidence="2">Uncharacterized protein</fullName>
    </submittedName>
</protein>
<dbReference type="OrthoDB" id="10028206at2759"/>
<dbReference type="InterPro" id="IPR012340">
    <property type="entry name" value="NA-bd_OB-fold"/>
</dbReference>
<dbReference type="PANTHER" id="PTHR35258">
    <property type="entry name" value="SPERMATOGENESIS-ASSOCIATED PROTEIN 22"/>
    <property type="match status" value="1"/>
</dbReference>
<dbReference type="Gene3D" id="2.40.50.140">
    <property type="entry name" value="Nucleic acid-binding proteins"/>
    <property type="match status" value="1"/>
</dbReference>
<feature type="compositionally biased region" description="Polar residues" evidence="1">
    <location>
        <begin position="187"/>
        <end position="197"/>
    </location>
</feature>
<feature type="region of interest" description="Disordered" evidence="1">
    <location>
        <begin position="86"/>
        <end position="222"/>
    </location>
</feature>
<evidence type="ECO:0000313" key="3">
    <source>
        <dbReference type="Proteomes" id="UP000594262"/>
    </source>
</evidence>
<dbReference type="GO" id="GO:0007129">
    <property type="term" value="P:homologous chromosome pairing at meiosis"/>
    <property type="evidence" value="ECO:0007669"/>
    <property type="project" value="InterPro"/>
</dbReference>
<accession>A0A7M5XMF2</accession>
<dbReference type="AlphaFoldDB" id="A0A7M5XMF2"/>
<dbReference type="PANTHER" id="PTHR35258:SF1">
    <property type="entry name" value="SPERMATOGENESIS-ASSOCIATED PROTEIN 22"/>
    <property type="match status" value="1"/>
</dbReference>